<evidence type="ECO:0000259" key="1">
    <source>
        <dbReference type="Pfam" id="PF09861"/>
    </source>
</evidence>
<evidence type="ECO:0000259" key="2">
    <source>
        <dbReference type="Pfam" id="PF21113"/>
    </source>
</evidence>
<accession>A0A9Y1BKS3</accession>
<name>A0A9Y1BKS3_9ARCH</name>
<dbReference type="EMBL" id="CP084166">
    <property type="protein sequence ID" value="UJG40868.1"/>
    <property type="molecule type" value="Genomic_DNA"/>
</dbReference>
<dbReference type="GO" id="GO:0050043">
    <property type="term" value="F:lactate racemase activity"/>
    <property type="evidence" value="ECO:0007669"/>
    <property type="project" value="InterPro"/>
</dbReference>
<dbReference type="PANTHER" id="PTHR33171:SF17">
    <property type="entry name" value="LARA-LIKE N-TERMINAL DOMAIN-CONTAINING PROTEIN"/>
    <property type="match status" value="1"/>
</dbReference>
<organism evidence="3">
    <name type="scientific">Candidatus Heimdallarchaeum aukensis</name>
    <dbReference type="NCBI Taxonomy" id="2876573"/>
    <lineage>
        <taxon>Archaea</taxon>
        <taxon>Promethearchaeati</taxon>
        <taxon>Candidatus Heimdallarchaeota</taxon>
        <taxon>Candidatus Heimdallarchaeia (ex Rinke et al. 2021) (nom. nud.)</taxon>
        <taxon>Candidatus Heimdallarchaeales</taxon>
        <taxon>Candidatus Heimdallarchaeaceae</taxon>
        <taxon>Candidatus Heimdallarchaeum</taxon>
    </lineage>
</organism>
<dbReference type="InterPro" id="IPR048520">
    <property type="entry name" value="LarA_C"/>
</dbReference>
<dbReference type="Gene3D" id="3.90.226.30">
    <property type="match status" value="1"/>
</dbReference>
<dbReference type="PANTHER" id="PTHR33171">
    <property type="entry name" value="LAR_N DOMAIN-CONTAINING PROTEIN"/>
    <property type="match status" value="1"/>
</dbReference>
<dbReference type="InterPro" id="IPR048068">
    <property type="entry name" value="LarA-like"/>
</dbReference>
<proteinExistence type="predicted"/>
<gene>
    <name evidence="3" type="ORF">K9W45_00070</name>
</gene>
<dbReference type="AlphaFoldDB" id="A0A9Y1BKS3"/>
<protein>
    <submittedName>
        <fullName evidence="3">Lactate racemase domain-containing protein</fullName>
    </submittedName>
</protein>
<dbReference type="Pfam" id="PF21113">
    <property type="entry name" value="LarA_C"/>
    <property type="match status" value="1"/>
</dbReference>
<dbReference type="InterPro" id="IPR043166">
    <property type="entry name" value="LarA-like_C"/>
</dbReference>
<dbReference type="Proteomes" id="UP001201020">
    <property type="component" value="Chromosome"/>
</dbReference>
<reference evidence="3" key="1">
    <citation type="journal article" date="2022" name="Nat. Microbiol.">
        <title>Unique mobile elements and scalable gene flow at the prokaryote-eukaryote boundary revealed by circularized Asgard archaea genomes.</title>
        <authorList>
            <person name="Wu F."/>
            <person name="Speth D.R."/>
            <person name="Philosof A."/>
            <person name="Cremiere A."/>
            <person name="Narayanan A."/>
            <person name="Barco R.A."/>
            <person name="Connon S.A."/>
            <person name="Amend J.P."/>
            <person name="Antoshechkin I.A."/>
            <person name="Orphan V.J."/>
        </authorList>
    </citation>
    <scope>NUCLEOTIDE SEQUENCE</scope>
    <source>
        <strain evidence="3">PM71</strain>
    </source>
</reference>
<dbReference type="InterPro" id="IPR018657">
    <property type="entry name" value="LarA-like_N"/>
</dbReference>
<sequence>MEYLDTPISWGDKFLNHFIPSEYKEKTKFLHPPEFSRKKQYEGTLEEAIDYVLENPIGYDITFAELVKQKYEPGKPIVIAVDDNTRPNIHTKKILPYFLKKILDLGVAKEDIRLLVAAGTHRQPREEELVKIFGEEILKDYRELIVVHDCDKDVEMIGTSPAGTPMGFNKLAFESSILIPITDSELHYFAGVAGTVKEMCPGIAARDTVRINHPRMFDRELGFVPGCRLGNADETNPVISDIKEMVKILKEKVTIFGIDTIVTEGEIVYINAGDLIALHEEGAKNIVPMRTVKVEKPGDLVIIGNQSWGINLYQTGKGIHAAWNACKKDGKGEIIAVAPCPDGIGNANYEKVMQESKAMELQEALEYVLDNYCSEETFKIGNQKPVDLLRIVKTIGEGNLKLLSTMEPEIVKDYRIVPINQPNDDPLEALRKEVKAYLDKNPDATIYVMDDPGLYVIY</sequence>
<evidence type="ECO:0000313" key="3">
    <source>
        <dbReference type="EMBL" id="UJG40868.1"/>
    </source>
</evidence>
<dbReference type="Gene3D" id="3.40.50.11440">
    <property type="match status" value="1"/>
</dbReference>
<dbReference type="Pfam" id="PF09861">
    <property type="entry name" value="Lar_N"/>
    <property type="match status" value="1"/>
</dbReference>
<feature type="domain" description="LarA-like N-terminal" evidence="1">
    <location>
        <begin position="40"/>
        <end position="217"/>
    </location>
</feature>
<feature type="domain" description="Lactate racemase C-terminal" evidence="2">
    <location>
        <begin position="296"/>
        <end position="371"/>
    </location>
</feature>